<dbReference type="RefSeq" id="WP_109389431.1">
    <property type="nucleotide sequence ID" value="NZ_QETF01000016.1"/>
</dbReference>
<accession>A0A2V1P308</accession>
<dbReference type="EMBL" id="QETF01000016">
    <property type="protein sequence ID" value="PWG16214.1"/>
    <property type="molecule type" value="Genomic_DNA"/>
</dbReference>
<keyword evidence="3" id="KW-1185">Reference proteome</keyword>
<organism evidence="2 3">
    <name type="scientific">Salibaculum griseiflavum</name>
    <dbReference type="NCBI Taxonomy" id="1914409"/>
    <lineage>
        <taxon>Bacteria</taxon>
        <taxon>Pseudomonadati</taxon>
        <taxon>Pseudomonadota</taxon>
        <taxon>Alphaproteobacteria</taxon>
        <taxon>Rhodobacterales</taxon>
        <taxon>Roseobacteraceae</taxon>
        <taxon>Salibaculum</taxon>
    </lineage>
</organism>
<name>A0A2V1P308_9RHOB</name>
<dbReference type="OrthoDB" id="7863719at2"/>
<sequence>MTMTDERDEDLFRATVETARRRTAEPDDALLDRVMADADRELAIRAPRAVTPRARRSAAAVLLAALGGWGAVGSMTTATILGIWIGVAQPDGLNALSQAWSGGDTVEVPLTGVETLVGLEGLL</sequence>
<protein>
    <recommendedName>
        <fullName evidence="4">Dihydroorotate dehydrogenase</fullName>
    </recommendedName>
</protein>
<dbReference type="Proteomes" id="UP000245293">
    <property type="component" value="Unassembled WGS sequence"/>
</dbReference>
<comment type="caution">
    <text evidence="2">The sequence shown here is derived from an EMBL/GenBank/DDBJ whole genome shotgun (WGS) entry which is preliminary data.</text>
</comment>
<keyword evidence="1" id="KW-0472">Membrane</keyword>
<dbReference type="AlphaFoldDB" id="A0A2V1P308"/>
<reference evidence="3" key="1">
    <citation type="submission" date="2018-05" db="EMBL/GenBank/DDBJ databases">
        <authorList>
            <person name="Du Z."/>
            <person name="Wang X."/>
        </authorList>
    </citation>
    <scope>NUCLEOTIDE SEQUENCE [LARGE SCALE GENOMIC DNA]</scope>
    <source>
        <strain evidence="3">WDS4C29</strain>
    </source>
</reference>
<keyword evidence="1" id="KW-0812">Transmembrane</keyword>
<gene>
    <name evidence="2" type="ORF">DFK10_12800</name>
</gene>
<evidence type="ECO:0000313" key="3">
    <source>
        <dbReference type="Proteomes" id="UP000245293"/>
    </source>
</evidence>
<feature type="transmembrane region" description="Helical" evidence="1">
    <location>
        <begin position="58"/>
        <end position="87"/>
    </location>
</feature>
<proteinExistence type="predicted"/>
<evidence type="ECO:0008006" key="4">
    <source>
        <dbReference type="Google" id="ProtNLM"/>
    </source>
</evidence>
<keyword evidence="1" id="KW-1133">Transmembrane helix</keyword>
<evidence type="ECO:0000313" key="2">
    <source>
        <dbReference type="EMBL" id="PWG16214.1"/>
    </source>
</evidence>
<evidence type="ECO:0000256" key="1">
    <source>
        <dbReference type="SAM" id="Phobius"/>
    </source>
</evidence>